<reference evidence="2" key="1">
    <citation type="journal article" date="2019" name="Int. J. Syst. Evol. Microbiol.">
        <title>The Global Catalogue of Microorganisms (GCM) 10K type strain sequencing project: providing services to taxonomists for standard genome sequencing and annotation.</title>
        <authorList>
            <consortium name="The Broad Institute Genomics Platform"/>
            <consortium name="The Broad Institute Genome Sequencing Center for Infectious Disease"/>
            <person name="Wu L."/>
            <person name="Ma J."/>
        </authorList>
    </citation>
    <scope>NUCLEOTIDE SEQUENCE [LARGE SCALE GENOMIC DNA]</scope>
    <source>
        <strain evidence="2">JCM 9373</strain>
    </source>
</reference>
<evidence type="ECO:0000313" key="1">
    <source>
        <dbReference type="EMBL" id="GAA3136811.1"/>
    </source>
</evidence>
<dbReference type="EMBL" id="BAAAUT010000021">
    <property type="protein sequence ID" value="GAA3136811.1"/>
    <property type="molecule type" value="Genomic_DNA"/>
</dbReference>
<comment type="caution">
    <text evidence="1">The sequence shown here is derived from an EMBL/GenBank/DDBJ whole genome shotgun (WGS) entry which is preliminary data.</text>
</comment>
<accession>A0ABP6N548</accession>
<keyword evidence="2" id="KW-1185">Reference proteome</keyword>
<protein>
    <submittedName>
        <fullName evidence="1">Uncharacterized protein</fullName>
    </submittedName>
</protein>
<dbReference type="RefSeq" id="WP_344859751.1">
    <property type="nucleotide sequence ID" value="NZ_BAAAUT010000021.1"/>
</dbReference>
<evidence type="ECO:0000313" key="2">
    <source>
        <dbReference type="Proteomes" id="UP001500320"/>
    </source>
</evidence>
<dbReference type="Proteomes" id="UP001500320">
    <property type="component" value="Unassembled WGS sequence"/>
</dbReference>
<sequence>MCDHAKGCTDPVAFDYAGADSEPTHTEVCVSGAVALVEAGEAPEAFFPVIAEIDGIEPIEWLKALAG</sequence>
<proteinExistence type="predicted"/>
<organism evidence="1 2">
    <name type="scientific">Planomonospora alba</name>
    <dbReference type="NCBI Taxonomy" id="161354"/>
    <lineage>
        <taxon>Bacteria</taxon>
        <taxon>Bacillati</taxon>
        <taxon>Actinomycetota</taxon>
        <taxon>Actinomycetes</taxon>
        <taxon>Streptosporangiales</taxon>
        <taxon>Streptosporangiaceae</taxon>
        <taxon>Planomonospora</taxon>
    </lineage>
</organism>
<name>A0ABP6N548_9ACTN</name>
<gene>
    <name evidence="1" type="ORF">GCM10010466_29530</name>
</gene>